<dbReference type="EMBL" id="RKHG01000001">
    <property type="protein sequence ID" value="ROR53583.1"/>
    <property type="molecule type" value="Genomic_DNA"/>
</dbReference>
<dbReference type="GO" id="GO:0015074">
    <property type="term" value="P:DNA integration"/>
    <property type="evidence" value="ECO:0007669"/>
    <property type="project" value="InterPro"/>
</dbReference>
<organism evidence="3 4">
    <name type="scientific">Luteococcus japonicus</name>
    <dbReference type="NCBI Taxonomy" id="33984"/>
    <lineage>
        <taxon>Bacteria</taxon>
        <taxon>Bacillati</taxon>
        <taxon>Actinomycetota</taxon>
        <taxon>Actinomycetes</taxon>
        <taxon>Propionibacteriales</taxon>
        <taxon>Propionibacteriaceae</taxon>
        <taxon>Luteococcus</taxon>
    </lineage>
</organism>
<protein>
    <submittedName>
        <fullName evidence="3">Putative transposase</fullName>
    </submittedName>
</protein>
<evidence type="ECO:0000259" key="2">
    <source>
        <dbReference type="PROSITE" id="PS50994"/>
    </source>
</evidence>
<name>A0A3N1ZRX2_9ACTN</name>
<evidence type="ECO:0000313" key="4">
    <source>
        <dbReference type="Proteomes" id="UP000275749"/>
    </source>
</evidence>
<dbReference type="InterPro" id="IPR001584">
    <property type="entry name" value="Integrase_cat-core"/>
</dbReference>
<dbReference type="NCBIfam" id="NF033516">
    <property type="entry name" value="transpos_IS3"/>
    <property type="match status" value="1"/>
</dbReference>
<gene>
    <name evidence="3" type="ORF">EDD41_0742</name>
</gene>
<proteinExistence type="predicted"/>
<dbReference type="PROSITE" id="PS50994">
    <property type="entry name" value="INTEGRASE"/>
    <property type="match status" value="1"/>
</dbReference>
<dbReference type="AlphaFoldDB" id="A0A3N1ZRX2"/>
<dbReference type="PANTHER" id="PTHR46889">
    <property type="entry name" value="TRANSPOSASE INSF FOR INSERTION SEQUENCE IS3B-RELATED"/>
    <property type="match status" value="1"/>
</dbReference>
<dbReference type="InterPro" id="IPR050900">
    <property type="entry name" value="Transposase_IS3/IS150/IS904"/>
</dbReference>
<dbReference type="Proteomes" id="UP000275749">
    <property type="component" value="Unassembled WGS sequence"/>
</dbReference>
<dbReference type="InterPro" id="IPR025948">
    <property type="entry name" value="HTH-like_dom"/>
</dbReference>
<evidence type="ECO:0000256" key="1">
    <source>
        <dbReference type="ARBA" id="ARBA00002286"/>
    </source>
</evidence>
<dbReference type="InterPro" id="IPR012337">
    <property type="entry name" value="RNaseH-like_sf"/>
</dbReference>
<sequence length="282" mass="32736">MREHGYQIAPSSYYEARQRRSSARARRDQQLVELMRQLREANRFLTRFGARKMWIFLRSQGHDVARCTIERLYRAQGWQGATRRRRFKPMPSDGTPRPADLVDRGFWAARPNRLWVADFSYVPTWSGMVYVAFVIDVFSRQIVGWRAATRMTTDLVLDALEQALWSRKQQGITSFTGLVHHTDAGSQYVSFALTQRLVEAGVDPSVGSNHDPYDNALAESTIGLFKAELIRPEGPWRNVEHVELETLRWVDFYNTIRPHEALDDLTPMQAEDLHYHRLKLTA</sequence>
<dbReference type="SUPFAM" id="SSF53098">
    <property type="entry name" value="Ribonuclease H-like"/>
    <property type="match status" value="1"/>
</dbReference>
<dbReference type="PANTHER" id="PTHR46889:SF5">
    <property type="entry name" value="INTEGRASE PROTEIN"/>
    <property type="match status" value="1"/>
</dbReference>
<comment type="function">
    <text evidence="1">Involved in the transposition of the insertion sequence.</text>
</comment>
<reference evidence="3 4" key="1">
    <citation type="submission" date="2018-11" db="EMBL/GenBank/DDBJ databases">
        <title>Sequencing the genomes of 1000 actinobacteria strains.</title>
        <authorList>
            <person name="Klenk H.-P."/>
        </authorList>
    </citation>
    <scope>NUCLEOTIDE SEQUENCE [LARGE SCALE GENOMIC DNA]</scope>
    <source>
        <strain evidence="3 4">DSM 10546</strain>
    </source>
</reference>
<dbReference type="Pfam" id="PF13276">
    <property type="entry name" value="HTH_21"/>
    <property type="match status" value="1"/>
</dbReference>
<comment type="caution">
    <text evidence="3">The sequence shown here is derived from an EMBL/GenBank/DDBJ whole genome shotgun (WGS) entry which is preliminary data.</text>
</comment>
<dbReference type="InterPro" id="IPR048020">
    <property type="entry name" value="Transpos_IS3"/>
</dbReference>
<feature type="domain" description="Integrase catalytic" evidence="2">
    <location>
        <begin position="107"/>
        <end position="275"/>
    </location>
</feature>
<dbReference type="Pfam" id="PF00665">
    <property type="entry name" value="rve"/>
    <property type="match status" value="1"/>
</dbReference>
<dbReference type="GO" id="GO:0003676">
    <property type="term" value="F:nucleic acid binding"/>
    <property type="evidence" value="ECO:0007669"/>
    <property type="project" value="InterPro"/>
</dbReference>
<dbReference type="InterPro" id="IPR036397">
    <property type="entry name" value="RNaseH_sf"/>
</dbReference>
<evidence type="ECO:0000313" key="3">
    <source>
        <dbReference type="EMBL" id="ROR53583.1"/>
    </source>
</evidence>
<accession>A0A3N1ZRX2</accession>
<dbReference type="Gene3D" id="3.30.420.10">
    <property type="entry name" value="Ribonuclease H-like superfamily/Ribonuclease H"/>
    <property type="match status" value="1"/>
</dbReference>